<evidence type="ECO:0000256" key="7">
    <source>
        <dbReference type="SAM" id="Phobius"/>
    </source>
</evidence>
<dbReference type="GO" id="GO:0030246">
    <property type="term" value="F:carbohydrate binding"/>
    <property type="evidence" value="ECO:0007669"/>
    <property type="project" value="UniProtKB-KW"/>
</dbReference>
<keyword evidence="8" id="KW-0732">Signal</keyword>
<dbReference type="Pfam" id="PF07886">
    <property type="entry name" value="BA14K"/>
    <property type="match status" value="1"/>
</dbReference>
<keyword evidence="5" id="KW-0430">Lectin</keyword>
<comment type="subcellular location">
    <subcellularLocation>
        <location evidence="1">Membrane</location>
        <topology evidence="1">Single-pass membrane protein</topology>
    </subcellularLocation>
</comment>
<evidence type="ECO:0000256" key="1">
    <source>
        <dbReference type="ARBA" id="ARBA00004167"/>
    </source>
</evidence>
<organism evidence="9 10">
    <name type="scientific">Sinorhizobium alkalisoli</name>
    <dbReference type="NCBI Taxonomy" id="1752398"/>
    <lineage>
        <taxon>Bacteria</taxon>
        <taxon>Pseudomonadati</taxon>
        <taxon>Pseudomonadota</taxon>
        <taxon>Alphaproteobacteria</taxon>
        <taxon>Hyphomicrobiales</taxon>
        <taxon>Rhizobiaceae</taxon>
        <taxon>Sinorhizobium/Ensifer group</taxon>
        <taxon>Sinorhizobium</taxon>
    </lineage>
</organism>
<keyword evidence="7" id="KW-0472">Membrane</keyword>
<dbReference type="AlphaFoldDB" id="A0A1E3V5R3"/>
<evidence type="ECO:0000256" key="5">
    <source>
        <dbReference type="ARBA" id="ARBA00022734"/>
    </source>
</evidence>
<proteinExistence type="inferred from homology"/>
<evidence type="ECO:0000256" key="3">
    <source>
        <dbReference type="ARBA" id="ARBA00020552"/>
    </source>
</evidence>
<evidence type="ECO:0000256" key="2">
    <source>
        <dbReference type="ARBA" id="ARBA00010270"/>
    </source>
</evidence>
<sequence length="141" mass="16434">MNITKTKWVSCTFAVFALTATAVPTHAFTPAPSKVVVTSDVTDVQYRSRRGYYRDGDVRYYNGHRGYRHHRPGYRYHRGWWFPLAAFGAGAVIGGALAQPPVRYGNRHVEWCYDRYRSYRAYDNTYQPYNGPRRQCYSPYS</sequence>
<feature type="chain" id="PRO_5009137947" description="Lectin-like protein BA14k" evidence="8">
    <location>
        <begin position="28"/>
        <end position="141"/>
    </location>
</feature>
<feature type="transmembrane region" description="Helical" evidence="7">
    <location>
        <begin position="80"/>
        <end position="98"/>
    </location>
</feature>
<accession>A0A1E3V5R3</accession>
<dbReference type="Proteomes" id="UP000094342">
    <property type="component" value="Unassembled WGS sequence"/>
</dbReference>
<keyword evidence="4" id="KW-1003">Cell membrane</keyword>
<name>A0A1E3V5R3_9HYPH</name>
<keyword evidence="7" id="KW-1133">Transmembrane helix</keyword>
<dbReference type="OrthoDB" id="8117189at2"/>
<keyword evidence="10" id="KW-1185">Reference proteome</keyword>
<comment type="caution">
    <text evidence="9">The sequence shown here is derived from an EMBL/GenBank/DDBJ whole genome shotgun (WGS) entry which is preliminary data.</text>
</comment>
<dbReference type="EMBL" id="LYBW01000062">
    <property type="protein sequence ID" value="ODR88974.1"/>
    <property type="molecule type" value="Genomic_DNA"/>
</dbReference>
<feature type="signal peptide" evidence="8">
    <location>
        <begin position="1"/>
        <end position="27"/>
    </location>
</feature>
<dbReference type="GO" id="GO:0016020">
    <property type="term" value="C:membrane"/>
    <property type="evidence" value="ECO:0007669"/>
    <property type="project" value="UniProtKB-SubCell"/>
</dbReference>
<gene>
    <name evidence="9" type="ORF">A8M32_21075</name>
</gene>
<evidence type="ECO:0000256" key="6">
    <source>
        <dbReference type="ARBA" id="ARBA00025321"/>
    </source>
</evidence>
<evidence type="ECO:0000256" key="8">
    <source>
        <dbReference type="SAM" id="SignalP"/>
    </source>
</evidence>
<dbReference type="STRING" id="1752398.A8M32_21075"/>
<keyword evidence="7" id="KW-0812">Transmembrane</keyword>
<reference evidence="10" key="1">
    <citation type="submission" date="2016-05" db="EMBL/GenBank/DDBJ databases">
        <authorList>
            <person name="Li Y."/>
        </authorList>
    </citation>
    <scope>NUCLEOTIDE SEQUENCE [LARGE SCALE GENOMIC DNA]</scope>
    <source>
        <strain evidence="10">YIC4027</strain>
    </source>
</reference>
<dbReference type="RefSeq" id="WP_069460372.1">
    <property type="nucleotide sequence ID" value="NZ_LYBW01000062.1"/>
</dbReference>
<evidence type="ECO:0000313" key="9">
    <source>
        <dbReference type="EMBL" id="ODR88974.1"/>
    </source>
</evidence>
<comment type="function">
    <text evidence="6">Has immunoglobulin-binding and hemagglutination properties, and can bind to mannose. Essential for virulence. May be involved in LPS biosynthesis or polysaccharide transport.</text>
</comment>
<evidence type="ECO:0000256" key="4">
    <source>
        <dbReference type="ARBA" id="ARBA00022475"/>
    </source>
</evidence>
<evidence type="ECO:0000313" key="10">
    <source>
        <dbReference type="Proteomes" id="UP000094342"/>
    </source>
</evidence>
<dbReference type="InterPro" id="IPR012413">
    <property type="entry name" value="BA14K"/>
</dbReference>
<protein>
    <recommendedName>
        <fullName evidence="3">Lectin-like protein BA14k</fullName>
    </recommendedName>
</protein>
<comment type="similarity">
    <text evidence="2">Belongs to the BA14k family.</text>
</comment>